<sequence length="1257" mass="143929">MTSTAVSKTDQSKVYQQAASPLLDKFIEGFNATILAYGQTGSGKTYSMGTTLNNMENRSEDEVYVSFLELYNEEFIDLLNNTHSSKRRSQSQQVTEVSIREDITGQIYWSGVKEEICYSPGDVLNFLAQGSLNRTTGSTEMNSVSSRSHAIFSILLKQQKPQEDEDGKRGMKSLSSKFHFVDLAGSERLKRTHAQGDRAREGIAINSGLLALGNVISALGDETRKATHIPYRDSKLTRLLQDSLGGNSQTLMLACVSPADTNFQETLSTLKYANRARNIKNRVSVNQEFAGSSVEVSQLKALVSKLRLELAELRTGQSGDSSERQDMKAEILRLTTERDTLLMERELGEWMRKTEDDTEAGSESVGSHRTVKTHPVIEGHLRTIQDLRDQLEDTQRQLKTIQDQRLLLQKFTQPVHKKLTTSNSTKRHVSRSSKMRRPIITKSTSASQRKKYKRISKARLAEVEDEGYVNDFQEQDIVRHDEVKESIAKVRADIRKSLQVLELVKPPEDSSWEDELKAFEEEKKELDEKEDKECTLDIDEFIQDIESLTIPLWKDDKGQDPTRSEFSEESTLLGRITQKQQQPQQPNSRYTAQLSRMLHQIQSDIKVKEELVSHLEKSETEYTFMRTKFEDMISSLRTQLAETQKEKDMSLMRTKSNMAIKADIKQQIEPVIRQEYEGKIKQLNARILDLTRKYTNATSTVQSARNQNENALKSLKSNIQRLETEKRRLAQQMRAEAERVREQILRQERKIQQLQRQQAQSNQAKKRLEREHEEQKTVLKKRDEEIMMSTNQLKQTLSVMKKAVREGGILDERMLAQLTPVLGGHFAVIARGGGHGFPKKKKKNPIPLGIRVTRKKQLLDKALAQYIQGKQAIVEMENLLIRRESLVKEKMELEEEREQVYDAEREHERNTGQAMDTIAIELMDERIELITAEISYLSARVHSLQKEAAEDSLQAEEQMGLAVFNRPAKHVTFVDEIVTEVSQDEQQWMDIDTFDEQFSVPVNAAPEIAYEVTSRLIKSFEVDECKTIIENLVDDIMDLKMTDNERQTTMKNMEQTILELTHALNSMKKVKEQDMMKRDSVSNLSENSHAQLISLPNSPVASPLYNPHLQPPPALHSQKRDSITPSPDRFYNMIQGRLSWQPENIDNYLSDHDSSTSSILSSHLRRSSIQSDTSLQEQQQQQQQRPSPVQRLIKRTPISDKASSSVFDRLAQTPTRSSRAKMNHRHSSSSVEDLKAKWEPYLAEDNRPSSANTSRFI</sequence>
<reference evidence="10 11" key="1">
    <citation type="journal article" date="2009" name="PLoS Genet.">
        <title>Genomic analysis of the basal lineage fungus Rhizopus oryzae reveals a whole-genome duplication.</title>
        <authorList>
            <person name="Ma L.-J."/>
            <person name="Ibrahim A.S."/>
            <person name="Skory C."/>
            <person name="Grabherr M.G."/>
            <person name="Burger G."/>
            <person name="Butler M."/>
            <person name="Elias M."/>
            <person name="Idnurm A."/>
            <person name="Lang B.F."/>
            <person name="Sone T."/>
            <person name="Abe A."/>
            <person name="Calvo S.E."/>
            <person name="Corrochano L.M."/>
            <person name="Engels R."/>
            <person name="Fu J."/>
            <person name="Hansberg W."/>
            <person name="Kim J.-M."/>
            <person name="Kodira C.D."/>
            <person name="Koehrsen M.J."/>
            <person name="Liu B."/>
            <person name="Miranda-Saavedra D."/>
            <person name="O'Leary S."/>
            <person name="Ortiz-Castellanos L."/>
            <person name="Poulter R."/>
            <person name="Rodriguez-Romero J."/>
            <person name="Ruiz-Herrera J."/>
            <person name="Shen Y.-Q."/>
            <person name="Zeng Q."/>
            <person name="Galagan J."/>
            <person name="Birren B.W."/>
            <person name="Cuomo C.A."/>
            <person name="Wickes B.L."/>
        </authorList>
    </citation>
    <scope>NUCLEOTIDE SEQUENCE [LARGE SCALE GENOMIC DNA]</scope>
    <source>
        <strain evidence="11">RA 99-880 / ATCC MYA-4621 / FGSC 9543 / NRRL 43880</strain>
    </source>
</reference>
<evidence type="ECO:0000259" key="9">
    <source>
        <dbReference type="PROSITE" id="PS50067"/>
    </source>
</evidence>
<feature type="compositionally biased region" description="Polar residues" evidence="8">
    <location>
        <begin position="1201"/>
        <end position="1217"/>
    </location>
</feature>
<dbReference type="PROSITE" id="PS50067">
    <property type="entry name" value="KINESIN_MOTOR_2"/>
    <property type="match status" value="1"/>
</dbReference>
<dbReference type="GO" id="GO:0005737">
    <property type="term" value="C:cytoplasm"/>
    <property type="evidence" value="ECO:0007669"/>
    <property type="project" value="UniProtKB-SubCell"/>
</dbReference>
<feature type="coiled-coil region" evidence="7">
    <location>
        <begin position="377"/>
        <end position="404"/>
    </location>
</feature>
<feature type="region of interest" description="Disordered" evidence="8">
    <location>
        <begin position="1096"/>
        <end position="1130"/>
    </location>
</feature>
<dbReference type="PRINTS" id="PR00380">
    <property type="entry name" value="KINESINHEAVY"/>
</dbReference>
<dbReference type="STRING" id="246409.I1C8R7"/>
<evidence type="ECO:0000256" key="1">
    <source>
        <dbReference type="ARBA" id="ARBA00004496"/>
    </source>
</evidence>
<evidence type="ECO:0000256" key="4">
    <source>
        <dbReference type="ARBA" id="ARBA00022840"/>
    </source>
</evidence>
<feature type="compositionally biased region" description="Basic and acidic residues" evidence="8">
    <location>
        <begin position="553"/>
        <end position="566"/>
    </location>
</feature>
<dbReference type="Pfam" id="PF00225">
    <property type="entry name" value="Kinesin"/>
    <property type="match status" value="1"/>
</dbReference>
<dbReference type="GO" id="GO:0008017">
    <property type="term" value="F:microtubule binding"/>
    <property type="evidence" value="ECO:0007669"/>
    <property type="project" value="InterPro"/>
</dbReference>
<keyword evidence="4 6" id="KW-0067">ATP-binding</keyword>
<dbReference type="Pfam" id="PF25764">
    <property type="entry name" value="KIF21A_4th"/>
    <property type="match status" value="1"/>
</dbReference>
<evidence type="ECO:0000256" key="5">
    <source>
        <dbReference type="ARBA" id="ARBA00023054"/>
    </source>
</evidence>
<dbReference type="GeneID" id="93616523"/>
<accession>I1C8R7</accession>
<feature type="domain" description="Kinesin motor" evidence="9">
    <location>
        <begin position="1"/>
        <end position="279"/>
    </location>
</feature>
<feature type="binding site" evidence="6">
    <location>
        <begin position="38"/>
        <end position="45"/>
    </location>
    <ligand>
        <name>ATP</name>
        <dbReference type="ChEBI" id="CHEBI:30616"/>
    </ligand>
</feature>
<dbReference type="InterPro" id="IPR036961">
    <property type="entry name" value="Kinesin_motor_dom_sf"/>
</dbReference>
<gene>
    <name evidence="10" type="ORF">RO3G_09557</name>
</gene>
<proteinExistence type="inferred from homology"/>
<dbReference type="SUPFAM" id="SSF52540">
    <property type="entry name" value="P-loop containing nucleoside triphosphate hydrolases"/>
    <property type="match status" value="1"/>
</dbReference>
<feature type="compositionally biased region" description="Basic residues" evidence="8">
    <location>
        <begin position="1218"/>
        <end position="1227"/>
    </location>
</feature>
<dbReference type="GO" id="GO:0007018">
    <property type="term" value="P:microtubule-based movement"/>
    <property type="evidence" value="ECO:0007669"/>
    <property type="project" value="InterPro"/>
</dbReference>
<feature type="compositionally biased region" description="Low complexity" evidence="8">
    <location>
        <begin position="1155"/>
        <end position="1184"/>
    </location>
</feature>
<dbReference type="InParanoid" id="I1C8R7"/>
<dbReference type="InterPro" id="IPR001752">
    <property type="entry name" value="Kinesin_motor_dom"/>
</dbReference>
<keyword evidence="6" id="KW-0505">Motor protein</keyword>
<feature type="region of interest" description="Disordered" evidence="8">
    <location>
        <begin position="1151"/>
        <end position="1257"/>
    </location>
</feature>
<evidence type="ECO:0000256" key="8">
    <source>
        <dbReference type="SAM" id="MobiDB-lite"/>
    </source>
</evidence>
<evidence type="ECO:0000256" key="2">
    <source>
        <dbReference type="ARBA" id="ARBA00022490"/>
    </source>
</evidence>
<dbReference type="SMART" id="SM00129">
    <property type="entry name" value="KISc"/>
    <property type="match status" value="1"/>
</dbReference>
<name>I1C8R7_RHIO9</name>
<keyword evidence="11" id="KW-1185">Reference proteome</keyword>
<dbReference type="OrthoDB" id="3176171at2759"/>
<feature type="compositionally biased region" description="Basic and acidic residues" evidence="8">
    <location>
        <begin position="766"/>
        <end position="777"/>
    </location>
</feature>
<feature type="coiled-coil region" evidence="7">
    <location>
        <begin position="876"/>
        <end position="910"/>
    </location>
</feature>
<dbReference type="GO" id="GO:0005524">
    <property type="term" value="F:ATP binding"/>
    <property type="evidence" value="ECO:0007669"/>
    <property type="project" value="UniProtKB-UniRule"/>
</dbReference>
<keyword evidence="5 7" id="KW-0175">Coiled coil</keyword>
<protein>
    <recommendedName>
        <fullName evidence="9">Kinesin motor domain-containing protein</fullName>
    </recommendedName>
</protein>
<dbReference type="RefSeq" id="XP_067520243.1">
    <property type="nucleotide sequence ID" value="XM_067664142.1"/>
</dbReference>
<dbReference type="EMBL" id="CH476738">
    <property type="protein sequence ID" value="EIE84847.1"/>
    <property type="molecule type" value="Genomic_DNA"/>
</dbReference>
<feature type="region of interest" description="Disordered" evidence="8">
    <location>
        <begin position="553"/>
        <end position="587"/>
    </location>
</feature>
<dbReference type="GO" id="GO:0005875">
    <property type="term" value="C:microtubule associated complex"/>
    <property type="evidence" value="ECO:0007669"/>
    <property type="project" value="TreeGrafter"/>
</dbReference>
<dbReference type="GO" id="GO:0003777">
    <property type="term" value="F:microtubule motor activity"/>
    <property type="evidence" value="ECO:0007669"/>
    <property type="project" value="InterPro"/>
</dbReference>
<organism evidence="10 11">
    <name type="scientific">Rhizopus delemar (strain RA 99-880 / ATCC MYA-4621 / FGSC 9543 / NRRL 43880)</name>
    <name type="common">Mucormycosis agent</name>
    <name type="synonym">Rhizopus arrhizus var. delemar</name>
    <dbReference type="NCBI Taxonomy" id="246409"/>
    <lineage>
        <taxon>Eukaryota</taxon>
        <taxon>Fungi</taxon>
        <taxon>Fungi incertae sedis</taxon>
        <taxon>Mucoromycota</taxon>
        <taxon>Mucoromycotina</taxon>
        <taxon>Mucoromycetes</taxon>
        <taxon>Mucorales</taxon>
        <taxon>Mucorineae</taxon>
        <taxon>Rhizopodaceae</taxon>
        <taxon>Rhizopus</taxon>
    </lineage>
</organism>
<dbReference type="PANTHER" id="PTHR47969">
    <property type="entry name" value="CHROMOSOME-ASSOCIATED KINESIN KIF4A-RELATED"/>
    <property type="match status" value="1"/>
</dbReference>
<dbReference type="PROSITE" id="PS00411">
    <property type="entry name" value="KINESIN_MOTOR_1"/>
    <property type="match status" value="1"/>
</dbReference>
<dbReference type="InterPro" id="IPR027640">
    <property type="entry name" value="Kinesin-like_fam"/>
</dbReference>
<feature type="compositionally biased region" description="Polar residues" evidence="8">
    <location>
        <begin position="1248"/>
        <end position="1257"/>
    </location>
</feature>
<comment type="subcellular location">
    <subcellularLocation>
        <location evidence="1">Cytoplasm</location>
    </subcellularLocation>
</comment>
<evidence type="ECO:0000313" key="11">
    <source>
        <dbReference type="Proteomes" id="UP000009138"/>
    </source>
</evidence>
<evidence type="ECO:0000256" key="7">
    <source>
        <dbReference type="SAM" id="Coils"/>
    </source>
</evidence>
<dbReference type="Gene3D" id="3.40.850.10">
    <property type="entry name" value="Kinesin motor domain"/>
    <property type="match status" value="1"/>
</dbReference>
<dbReference type="PANTHER" id="PTHR47969:SF15">
    <property type="entry name" value="CHROMOSOME-ASSOCIATED KINESIN KIF4A-RELATED"/>
    <property type="match status" value="1"/>
</dbReference>
<keyword evidence="3 6" id="KW-0547">Nucleotide-binding</keyword>
<evidence type="ECO:0000256" key="3">
    <source>
        <dbReference type="ARBA" id="ARBA00022741"/>
    </source>
</evidence>
<dbReference type="AlphaFoldDB" id="I1C8R7"/>
<keyword evidence="2" id="KW-0963">Cytoplasm</keyword>
<evidence type="ECO:0000256" key="6">
    <source>
        <dbReference type="PROSITE-ProRule" id="PRU00283"/>
    </source>
</evidence>
<feature type="region of interest" description="Disordered" evidence="8">
    <location>
        <begin position="755"/>
        <end position="777"/>
    </location>
</feature>
<evidence type="ECO:0000313" key="10">
    <source>
        <dbReference type="EMBL" id="EIE84847.1"/>
    </source>
</evidence>
<dbReference type="Proteomes" id="UP000009138">
    <property type="component" value="Unassembled WGS sequence"/>
</dbReference>
<dbReference type="VEuPathDB" id="FungiDB:RO3G_09557"/>
<dbReference type="eggNOG" id="KOG0244">
    <property type="taxonomic scope" value="Eukaryota"/>
</dbReference>
<dbReference type="GO" id="GO:0007052">
    <property type="term" value="P:mitotic spindle organization"/>
    <property type="evidence" value="ECO:0007669"/>
    <property type="project" value="TreeGrafter"/>
</dbReference>
<dbReference type="OMA" id="HRASEYN"/>
<comment type="similarity">
    <text evidence="6">Belongs to the TRAFAC class myosin-kinesin ATPase superfamily. Kinesin family.</text>
</comment>
<dbReference type="InterPro" id="IPR027417">
    <property type="entry name" value="P-loop_NTPase"/>
</dbReference>
<dbReference type="InterPro" id="IPR019821">
    <property type="entry name" value="Kinesin_motor_CS"/>
</dbReference>
<dbReference type="GO" id="GO:0051231">
    <property type="term" value="P:spindle elongation"/>
    <property type="evidence" value="ECO:0007669"/>
    <property type="project" value="TreeGrafter"/>
</dbReference>